<dbReference type="RefSeq" id="WP_033253072.1">
    <property type="nucleotide sequence ID" value="NZ_BSRX01000048.1"/>
</dbReference>
<feature type="region of interest" description="Disordered" evidence="1">
    <location>
        <begin position="482"/>
        <end position="523"/>
    </location>
</feature>
<protein>
    <recommendedName>
        <fullName evidence="2">DUF317 domain-containing protein</fullName>
    </recommendedName>
</protein>
<dbReference type="AlphaFoldDB" id="A0A9W6USH9"/>
<evidence type="ECO:0000313" key="4">
    <source>
        <dbReference type="Proteomes" id="UP001165143"/>
    </source>
</evidence>
<evidence type="ECO:0000259" key="2">
    <source>
        <dbReference type="Pfam" id="PF03771"/>
    </source>
</evidence>
<name>A0A9W6USH9_9ACTN</name>
<comment type="caution">
    <text evidence="3">The sequence shown here is derived from an EMBL/GenBank/DDBJ whole genome shotgun (WGS) entry which is preliminary data.</text>
</comment>
<dbReference type="InterPro" id="IPR005523">
    <property type="entry name" value="DUF317_SPDY"/>
</dbReference>
<evidence type="ECO:0000313" key="3">
    <source>
        <dbReference type="EMBL" id="GLW58152.1"/>
    </source>
</evidence>
<dbReference type="Proteomes" id="UP001165143">
    <property type="component" value="Unassembled WGS sequence"/>
</dbReference>
<gene>
    <name evidence="3" type="ORF">Kpho01_61630</name>
</gene>
<reference evidence="3" key="1">
    <citation type="submission" date="2023-02" db="EMBL/GenBank/DDBJ databases">
        <title>Kitasatospora phosalacinea NBRC 14362.</title>
        <authorList>
            <person name="Ichikawa N."/>
            <person name="Sato H."/>
            <person name="Tonouchi N."/>
        </authorList>
    </citation>
    <scope>NUCLEOTIDE SEQUENCE</scope>
    <source>
        <strain evidence="3">NBRC 14362</strain>
    </source>
</reference>
<accession>A0A9W6USH9</accession>
<sequence>MTITTPLAADGRIPVAPRRLAGPGEPEALWPVLTERGWSAAPGQGVLLASGCRRLQLATLAADDRTTGWQLRAAEQAGHPPLWTIAFTAVTPVEIVAAVAVHLDEALAKDGPWALHGYYPVPPLFSALHAAGWEDLGAAGLASPEHGPLGVALWHEPSSWSAPDVAVLTITAGHQGNEDDFPQYGVGEDDAPVCGFSVGLSNRVPDTVAAAVMGAVLDPAAVHRLPQDIPVPHREAVAHAGRAPAPLPAAEARPSDALAPLASRAWRVGEDEVGDLSLRSPCGRITVLHLPEPRPGQEHAYAPWIVRALGDEGDGWEAEFGPGTPVAVVAAFTARLAATVAHQDATALYADWLHNPEPNFTTPRVHRTHPVEGSFDARLAHTRLRLAGWTAHDHSFHEPGRVSCAPTNSAVLFAFPPSTPAPVGLPALPRQWKLTGRIANDQPERWEAVFGSRTPTELVLAAAHQAAALPAVPLRPQPIFSRTAEAAQARATDPAPPSSRQLPCPSGDRPDQSGTPPTPPRRR</sequence>
<dbReference type="EMBL" id="BSRX01000048">
    <property type="protein sequence ID" value="GLW58152.1"/>
    <property type="molecule type" value="Genomic_DNA"/>
</dbReference>
<organism evidence="3 4">
    <name type="scientific">Kitasatospora phosalacinea</name>
    <dbReference type="NCBI Taxonomy" id="2065"/>
    <lineage>
        <taxon>Bacteria</taxon>
        <taxon>Bacillati</taxon>
        <taxon>Actinomycetota</taxon>
        <taxon>Actinomycetes</taxon>
        <taxon>Kitasatosporales</taxon>
        <taxon>Streptomycetaceae</taxon>
        <taxon>Kitasatospora</taxon>
    </lineage>
</organism>
<feature type="domain" description="DUF317" evidence="2">
    <location>
        <begin position="54"/>
        <end position="103"/>
    </location>
</feature>
<dbReference type="Pfam" id="PF03771">
    <property type="entry name" value="SPDY"/>
    <property type="match status" value="2"/>
</dbReference>
<proteinExistence type="predicted"/>
<evidence type="ECO:0000256" key="1">
    <source>
        <dbReference type="SAM" id="MobiDB-lite"/>
    </source>
</evidence>
<feature type="domain" description="DUF317" evidence="2">
    <location>
        <begin position="280"/>
        <end position="338"/>
    </location>
</feature>
<dbReference type="OrthoDB" id="4258142at2"/>